<proteinExistence type="predicted"/>
<keyword evidence="4" id="KW-0804">Transcription</keyword>
<comment type="subcellular location">
    <subcellularLocation>
        <location evidence="1">Nucleus</location>
    </subcellularLocation>
</comment>
<keyword evidence="2" id="KW-0479">Metal-binding</keyword>
<accession>A0AB34FSK6</accession>
<comment type="caution">
    <text evidence="7">The sequence shown here is derived from an EMBL/GenBank/DDBJ whole genome shotgun (WGS) entry which is preliminary data.</text>
</comment>
<dbReference type="GO" id="GO:0008270">
    <property type="term" value="F:zinc ion binding"/>
    <property type="evidence" value="ECO:0007669"/>
    <property type="project" value="InterPro"/>
</dbReference>
<dbReference type="Proteomes" id="UP001163105">
    <property type="component" value="Unassembled WGS sequence"/>
</dbReference>
<protein>
    <submittedName>
        <fullName evidence="7">Fungal specific transcription factor</fullName>
    </submittedName>
</protein>
<evidence type="ECO:0000256" key="1">
    <source>
        <dbReference type="ARBA" id="ARBA00004123"/>
    </source>
</evidence>
<dbReference type="PANTHER" id="PTHR47338:SF20">
    <property type="entry name" value="ZN(II)2CYS6 TRANSCRIPTION FACTOR (EUROFUNG)"/>
    <property type="match status" value="1"/>
</dbReference>
<dbReference type="CDD" id="cd12148">
    <property type="entry name" value="fungal_TF_MHR"/>
    <property type="match status" value="1"/>
</dbReference>
<organism evidence="7 8">
    <name type="scientific">Purpureocillium lavendulum</name>
    <dbReference type="NCBI Taxonomy" id="1247861"/>
    <lineage>
        <taxon>Eukaryota</taxon>
        <taxon>Fungi</taxon>
        <taxon>Dikarya</taxon>
        <taxon>Ascomycota</taxon>
        <taxon>Pezizomycotina</taxon>
        <taxon>Sordariomycetes</taxon>
        <taxon>Hypocreomycetidae</taxon>
        <taxon>Hypocreales</taxon>
        <taxon>Ophiocordycipitaceae</taxon>
        <taxon>Purpureocillium</taxon>
    </lineage>
</organism>
<feature type="domain" description="Xylanolytic transcriptional activator regulatory" evidence="6">
    <location>
        <begin position="211"/>
        <end position="290"/>
    </location>
</feature>
<dbReference type="InterPro" id="IPR007219">
    <property type="entry name" value="XnlR_reg_dom"/>
</dbReference>
<dbReference type="PANTHER" id="PTHR47338">
    <property type="entry name" value="ZN(II)2CYS6 TRANSCRIPTION FACTOR (EUROFUNG)-RELATED"/>
    <property type="match status" value="1"/>
</dbReference>
<dbReference type="Pfam" id="PF04082">
    <property type="entry name" value="Fungal_trans"/>
    <property type="match status" value="1"/>
</dbReference>
<name>A0AB34FSK6_9HYPO</name>
<keyword evidence="8" id="KW-1185">Reference proteome</keyword>
<dbReference type="EMBL" id="JAQHRD010000005">
    <property type="protein sequence ID" value="KAJ6441326.1"/>
    <property type="molecule type" value="Genomic_DNA"/>
</dbReference>
<evidence type="ECO:0000313" key="7">
    <source>
        <dbReference type="EMBL" id="KAJ6441326.1"/>
    </source>
</evidence>
<evidence type="ECO:0000256" key="2">
    <source>
        <dbReference type="ARBA" id="ARBA00022723"/>
    </source>
</evidence>
<reference evidence="7" key="1">
    <citation type="submission" date="2023-01" db="EMBL/GenBank/DDBJ databases">
        <title>The growth and conidiation of Purpureocillium lavendulum are regulated by nitrogen source and histone H3K14 acetylation.</title>
        <authorList>
            <person name="Tang P."/>
            <person name="Han J."/>
            <person name="Zhang C."/>
            <person name="Tang P."/>
            <person name="Qi F."/>
            <person name="Zhang K."/>
            <person name="Liang L."/>
        </authorList>
    </citation>
    <scope>NUCLEOTIDE SEQUENCE</scope>
    <source>
        <strain evidence="7">YMF1.00683</strain>
    </source>
</reference>
<dbReference type="InterPro" id="IPR050815">
    <property type="entry name" value="TF_fung"/>
</dbReference>
<sequence length="538" mass="59978">MSCIRLRKSCEYYPGDVGADAAANPTGLTERLRYLERLLHVNGDESRQDVSPGEEGRHQPVVNGDFPTSYFLDPEYFSLLRLDALSTPDQPFMRAAWRLVESDWKTIYETYLETVQHWLPMLSRKRLHSDLLTLAIGKKPADTLLILCMKLCTQGIRSDDSSEEQQDDEVYNTAKQCCFYAESGGFVSLRLVQSLVLLAVYELGHAIYPAAYLTIGRASRLAGMMGQHSRKNTRQLFIDPDTWTLREEQRRTWWAIFILDRAISAGTEGLTVSAPSPGSHDLLPCTDAEWNQGSIGSNEPLLAESFHAGTSLGPFAQTCQAAHMLDKVLTHLDRCRVDNDKNVAETLEEAMYLHKALLALDASLNLPGMLSTHSYPWTDGASPFQDGGDGTQCAMALCCSARILLYSEYGCNEPEARTTTRERVAMETEAQRVAYREIEKMAAMTIPKMAKLTVQASNGAAAKPSTSPLLAHCMYHGATECAWFIKENHERNMYAALRQIVRGLKAVQSEWRVGGEYLSLLEKGEVLELVDEVKASTV</sequence>
<evidence type="ECO:0000256" key="3">
    <source>
        <dbReference type="ARBA" id="ARBA00023015"/>
    </source>
</evidence>
<evidence type="ECO:0000256" key="4">
    <source>
        <dbReference type="ARBA" id="ARBA00023163"/>
    </source>
</evidence>
<keyword evidence="5" id="KW-0539">Nucleus</keyword>
<dbReference type="SMART" id="SM00906">
    <property type="entry name" value="Fungal_trans"/>
    <property type="match status" value="1"/>
</dbReference>
<evidence type="ECO:0000256" key="5">
    <source>
        <dbReference type="ARBA" id="ARBA00023242"/>
    </source>
</evidence>
<dbReference type="GO" id="GO:0005634">
    <property type="term" value="C:nucleus"/>
    <property type="evidence" value="ECO:0007669"/>
    <property type="project" value="UniProtKB-SubCell"/>
</dbReference>
<evidence type="ECO:0000313" key="8">
    <source>
        <dbReference type="Proteomes" id="UP001163105"/>
    </source>
</evidence>
<keyword evidence="3" id="KW-0805">Transcription regulation</keyword>
<dbReference type="GO" id="GO:0006351">
    <property type="term" value="P:DNA-templated transcription"/>
    <property type="evidence" value="ECO:0007669"/>
    <property type="project" value="InterPro"/>
</dbReference>
<evidence type="ECO:0000259" key="6">
    <source>
        <dbReference type="SMART" id="SM00906"/>
    </source>
</evidence>
<gene>
    <name evidence="7" type="ORF">O9K51_07122</name>
</gene>
<dbReference type="GO" id="GO:0003677">
    <property type="term" value="F:DNA binding"/>
    <property type="evidence" value="ECO:0007669"/>
    <property type="project" value="InterPro"/>
</dbReference>
<dbReference type="GO" id="GO:0000981">
    <property type="term" value="F:DNA-binding transcription factor activity, RNA polymerase II-specific"/>
    <property type="evidence" value="ECO:0007669"/>
    <property type="project" value="InterPro"/>
</dbReference>
<dbReference type="AlphaFoldDB" id="A0AB34FSK6"/>